<reference evidence="1 2" key="1">
    <citation type="submission" date="2015-02" db="EMBL/GenBank/DDBJ databases">
        <title>Single-cell genomics of uncultivated deep-branching MTB reveals a conserved set of magnetosome genes.</title>
        <authorList>
            <person name="Kolinko S."/>
            <person name="Richter M."/>
            <person name="Glockner F.O."/>
            <person name="Brachmann A."/>
            <person name="Schuler D."/>
        </authorList>
    </citation>
    <scope>NUCLEOTIDE SEQUENCE [LARGE SCALE GENOMIC DNA]</scope>
    <source>
        <strain evidence="1">SKK-01</strain>
    </source>
</reference>
<evidence type="ECO:0000313" key="1">
    <source>
        <dbReference type="EMBL" id="KJJ86051.1"/>
    </source>
</evidence>
<proteinExistence type="predicted"/>
<name>A0A0F0CWU5_9BACT</name>
<dbReference type="Proteomes" id="UP000033428">
    <property type="component" value="Unassembled WGS sequence"/>
</dbReference>
<protein>
    <submittedName>
        <fullName evidence="1">Uncharacterized protein</fullName>
    </submittedName>
</protein>
<evidence type="ECO:0000313" key="2">
    <source>
        <dbReference type="Proteomes" id="UP000033428"/>
    </source>
</evidence>
<keyword evidence="2" id="KW-1185">Reference proteome</keyword>
<dbReference type="EMBL" id="JYNY01000017">
    <property type="protein sequence ID" value="KJJ86051.1"/>
    <property type="molecule type" value="Genomic_DNA"/>
</dbReference>
<gene>
    <name evidence="1" type="ORF">OMAG_000090</name>
</gene>
<sequence>MSLNFFYFSRVVTSLIFTCILRIKNISFRNRTFLFCVDKNSISFDIMGVLIYNNASFFKCFIDKLLYENTG</sequence>
<accession>A0A0F0CWU5</accession>
<comment type="caution">
    <text evidence="1">The sequence shown here is derived from an EMBL/GenBank/DDBJ whole genome shotgun (WGS) entry which is preliminary data.</text>
</comment>
<organism evidence="1 2">
    <name type="scientific">Candidatus Omnitrophus magneticus</name>
    <dbReference type="NCBI Taxonomy" id="1609969"/>
    <lineage>
        <taxon>Bacteria</taxon>
        <taxon>Pseudomonadati</taxon>
        <taxon>Candidatus Omnitrophota</taxon>
        <taxon>Candidatus Omnitrophus</taxon>
    </lineage>
</organism>
<dbReference type="AlphaFoldDB" id="A0A0F0CWU5"/>